<evidence type="ECO:0000313" key="3">
    <source>
        <dbReference type="Proteomes" id="UP001221898"/>
    </source>
</evidence>
<dbReference type="EMBL" id="JAINUG010000002">
    <property type="protein sequence ID" value="KAJ8418463.1"/>
    <property type="molecule type" value="Genomic_DNA"/>
</dbReference>
<name>A0AAD7TCV9_9TELE</name>
<dbReference type="Proteomes" id="UP001221898">
    <property type="component" value="Unassembled WGS sequence"/>
</dbReference>
<evidence type="ECO:0000313" key="2">
    <source>
        <dbReference type="EMBL" id="KAJ8418463.1"/>
    </source>
</evidence>
<feature type="compositionally biased region" description="Low complexity" evidence="1">
    <location>
        <begin position="55"/>
        <end position="68"/>
    </location>
</feature>
<feature type="region of interest" description="Disordered" evidence="1">
    <location>
        <begin position="55"/>
        <end position="86"/>
    </location>
</feature>
<organism evidence="2 3">
    <name type="scientific">Aldrovandia affinis</name>
    <dbReference type="NCBI Taxonomy" id="143900"/>
    <lineage>
        <taxon>Eukaryota</taxon>
        <taxon>Metazoa</taxon>
        <taxon>Chordata</taxon>
        <taxon>Craniata</taxon>
        <taxon>Vertebrata</taxon>
        <taxon>Euteleostomi</taxon>
        <taxon>Actinopterygii</taxon>
        <taxon>Neopterygii</taxon>
        <taxon>Teleostei</taxon>
        <taxon>Notacanthiformes</taxon>
        <taxon>Halosauridae</taxon>
        <taxon>Aldrovandia</taxon>
    </lineage>
</organism>
<comment type="caution">
    <text evidence="2">The sequence shown here is derived from an EMBL/GenBank/DDBJ whole genome shotgun (WGS) entry which is preliminary data.</text>
</comment>
<feature type="compositionally biased region" description="Basic and acidic residues" evidence="1">
    <location>
        <begin position="71"/>
        <end position="81"/>
    </location>
</feature>
<reference evidence="2" key="1">
    <citation type="journal article" date="2023" name="Science">
        <title>Genome structures resolve the early diversification of teleost fishes.</title>
        <authorList>
            <person name="Parey E."/>
            <person name="Louis A."/>
            <person name="Montfort J."/>
            <person name="Bouchez O."/>
            <person name="Roques C."/>
            <person name="Iampietro C."/>
            <person name="Lluch J."/>
            <person name="Castinel A."/>
            <person name="Donnadieu C."/>
            <person name="Desvignes T."/>
            <person name="Floi Bucao C."/>
            <person name="Jouanno E."/>
            <person name="Wen M."/>
            <person name="Mejri S."/>
            <person name="Dirks R."/>
            <person name="Jansen H."/>
            <person name="Henkel C."/>
            <person name="Chen W.J."/>
            <person name="Zahm M."/>
            <person name="Cabau C."/>
            <person name="Klopp C."/>
            <person name="Thompson A.W."/>
            <person name="Robinson-Rechavi M."/>
            <person name="Braasch I."/>
            <person name="Lecointre G."/>
            <person name="Bobe J."/>
            <person name="Postlethwait J.H."/>
            <person name="Berthelot C."/>
            <person name="Roest Crollius H."/>
            <person name="Guiguen Y."/>
        </authorList>
    </citation>
    <scope>NUCLEOTIDE SEQUENCE</scope>
    <source>
        <strain evidence="2">NC1722</strain>
    </source>
</reference>
<evidence type="ECO:0000256" key="1">
    <source>
        <dbReference type="SAM" id="MobiDB-lite"/>
    </source>
</evidence>
<accession>A0AAD7TCV9</accession>
<sequence>MHRLYGESDNVTLALIAHSLPRPRTSLQNSAGPGSQKLNVGAYRTCGPLTGEYSDTLSLSDAASPSLPRLGRRDPDLHRDAFPPPSVTARLRKSKAAGNIHETATACAQKIE</sequence>
<dbReference type="AlphaFoldDB" id="A0AAD7TCV9"/>
<proteinExistence type="predicted"/>
<protein>
    <submittedName>
        <fullName evidence="2">Uncharacterized protein</fullName>
    </submittedName>
</protein>
<gene>
    <name evidence="2" type="ORF">AAFF_G00141720</name>
</gene>
<keyword evidence="3" id="KW-1185">Reference proteome</keyword>